<dbReference type="InterPro" id="IPR038213">
    <property type="entry name" value="IFI6/IFI27-like_sf"/>
</dbReference>
<dbReference type="EMBL" id="PXXK01000432">
    <property type="protein sequence ID" value="RFN44419.1"/>
    <property type="molecule type" value="Genomic_DNA"/>
</dbReference>
<comment type="similarity">
    <text evidence="2">Belongs to the IFI6/IFI27 family.</text>
</comment>
<evidence type="ECO:0000256" key="2">
    <source>
        <dbReference type="ARBA" id="ARBA00007262"/>
    </source>
</evidence>
<name>A0A395MBF0_9HYPO</name>
<dbReference type="Pfam" id="PF06140">
    <property type="entry name" value="Ifi-6-16"/>
    <property type="match status" value="1"/>
</dbReference>
<accession>A0A395MBF0</accession>
<evidence type="ECO:0000313" key="7">
    <source>
        <dbReference type="Proteomes" id="UP000265631"/>
    </source>
</evidence>
<evidence type="ECO:0000256" key="5">
    <source>
        <dbReference type="ARBA" id="ARBA00023136"/>
    </source>
</evidence>
<evidence type="ECO:0000313" key="6">
    <source>
        <dbReference type="EMBL" id="RFN44419.1"/>
    </source>
</evidence>
<dbReference type="PANTHER" id="PTHR16932">
    <property type="entry name" value="INTERFERON ALPHA-INDUCIBLE PROTEIN 27"/>
    <property type="match status" value="1"/>
</dbReference>
<dbReference type="GO" id="GO:0016020">
    <property type="term" value="C:membrane"/>
    <property type="evidence" value="ECO:0007669"/>
    <property type="project" value="UniProtKB-SubCell"/>
</dbReference>
<dbReference type="PANTHER" id="PTHR16932:SF18">
    <property type="entry name" value="INTERFERON, ALPHA-INDUCIBLE PROTEIN 27-LIKE 2"/>
    <property type="match status" value="1"/>
</dbReference>
<evidence type="ECO:0000256" key="4">
    <source>
        <dbReference type="ARBA" id="ARBA00022989"/>
    </source>
</evidence>
<dbReference type="InterPro" id="IPR009311">
    <property type="entry name" value="IFI6/IFI27-like"/>
</dbReference>
<reference evidence="6 7" key="1">
    <citation type="journal article" date="2018" name="PLoS Pathog.">
        <title>Evolution of structural diversity of trichothecenes, a family of toxins produced by plant pathogenic and entomopathogenic fungi.</title>
        <authorList>
            <person name="Proctor R.H."/>
            <person name="McCormick S.P."/>
            <person name="Kim H.S."/>
            <person name="Cardoza R.E."/>
            <person name="Stanley A.M."/>
            <person name="Lindo L."/>
            <person name="Kelly A."/>
            <person name="Brown D.W."/>
            <person name="Lee T."/>
            <person name="Vaughan M.M."/>
            <person name="Alexander N.J."/>
            <person name="Busman M."/>
            <person name="Gutierrez S."/>
        </authorList>
    </citation>
    <scope>NUCLEOTIDE SEQUENCE [LARGE SCALE GENOMIC DNA]</scope>
    <source>
        <strain evidence="6 7">NRRL 13405</strain>
    </source>
</reference>
<dbReference type="Proteomes" id="UP000265631">
    <property type="component" value="Unassembled WGS sequence"/>
</dbReference>
<evidence type="ECO:0000256" key="1">
    <source>
        <dbReference type="ARBA" id="ARBA00004141"/>
    </source>
</evidence>
<keyword evidence="4" id="KW-1133">Transmembrane helix</keyword>
<keyword evidence="7" id="KW-1185">Reference proteome</keyword>
<protein>
    <submittedName>
        <fullName evidence="6">Interferon-induced 6-16</fullName>
    </submittedName>
</protein>
<proteinExistence type="inferred from homology"/>
<dbReference type="Gene3D" id="6.10.110.10">
    <property type="match status" value="1"/>
</dbReference>
<sequence length="136" mass="13184">MLASTKSFLFSAANSTFKYAKENPLAAAGFGTAGIMVAAPAVVAAPALAAAGFGVNGIAAGSAAAAAHAGFGNVAAHSSFAALQSYGMAGYGVPLVHGVIQAAGAAGAAIGVGSAISGAKADDKREEKKSFLRRWL</sequence>
<gene>
    <name evidence="6" type="ORF">FIE12Z_11341</name>
</gene>
<keyword evidence="3" id="KW-0812">Transmembrane</keyword>
<organism evidence="6 7">
    <name type="scientific">Fusarium flagelliforme</name>
    <dbReference type="NCBI Taxonomy" id="2675880"/>
    <lineage>
        <taxon>Eukaryota</taxon>
        <taxon>Fungi</taxon>
        <taxon>Dikarya</taxon>
        <taxon>Ascomycota</taxon>
        <taxon>Pezizomycotina</taxon>
        <taxon>Sordariomycetes</taxon>
        <taxon>Hypocreomycetidae</taxon>
        <taxon>Hypocreales</taxon>
        <taxon>Nectriaceae</taxon>
        <taxon>Fusarium</taxon>
        <taxon>Fusarium incarnatum-equiseti species complex</taxon>
    </lineage>
</organism>
<evidence type="ECO:0000256" key="3">
    <source>
        <dbReference type="ARBA" id="ARBA00022692"/>
    </source>
</evidence>
<keyword evidence="5" id="KW-0472">Membrane</keyword>
<dbReference type="AlphaFoldDB" id="A0A395MBF0"/>
<comment type="subcellular location">
    <subcellularLocation>
        <location evidence="1">Membrane</location>
        <topology evidence="1">Multi-pass membrane protein</topology>
    </subcellularLocation>
</comment>
<comment type="caution">
    <text evidence="6">The sequence shown here is derived from an EMBL/GenBank/DDBJ whole genome shotgun (WGS) entry which is preliminary data.</text>
</comment>